<evidence type="ECO:0000259" key="3">
    <source>
        <dbReference type="PROSITE" id="PS50085"/>
    </source>
</evidence>
<dbReference type="EMBL" id="LAEV01001554">
    <property type="protein sequence ID" value="KKA27870.1"/>
    <property type="molecule type" value="Genomic_DNA"/>
</dbReference>
<evidence type="ECO:0000313" key="5">
    <source>
        <dbReference type="Proteomes" id="UP000033483"/>
    </source>
</evidence>
<evidence type="ECO:0000256" key="2">
    <source>
        <dbReference type="SAM" id="MobiDB-lite"/>
    </source>
</evidence>
<dbReference type="PANTHER" id="PTHR10063:SF0">
    <property type="entry name" value="TUBERIN"/>
    <property type="match status" value="1"/>
</dbReference>
<feature type="compositionally biased region" description="Polar residues" evidence="2">
    <location>
        <begin position="8"/>
        <end position="21"/>
    </location>
</feature>
<comment type="caution">
    <text evidence="4">The sequence shown here is derived from an EMBL/GenBank/DDBJ whole genome shotgun (WGS) entry which is preliminary data.</text>
</comment>
<feature type="region of interest" description="Disordered" evidence="2">
    <location>
        <begin position="1"/>
        <end position="44"/>
    </location>
</feature>
<dbReference type="FunFam" id="3.40.50.11210:FF:000007">
    <property type="entry name" value="Tuberous sclerosis 2"/>
    <property type="match status" value="1"/>
</dbReference>
<sequence length="1588" mass="175904">MFRRLASLGQSDPSVHTQVKRQMTPPPEIPPSPETSSARPAGGLVGVFRGLTGARLQTNRSQPSSASSAPPTTVSTPVSLTRPLNLPPSPSLPTRPATTMRGLKDSHQALLENLRSGSPAQRITAANGLRFMLRECQIELVMEIWRAGKDMIEPLQSPDIRAAGWELLTGCVSYREAEGMHRHEFFEGISREANPDDFHLQLAALNDLSKGGRDLSGFDYSLFPLVVRLLSKAFKAASAARPVRQTSKTTLTGLDHNLGNVFEFLLALIRYSFSYADDKVVCSIIDTLVEICVQTFSLDDLEKSISVIKAILTYGAIPAERLGPCVKVLGSIFCKVSSLKTEAWDTIELLLQSHNGQAVTRHFLDVLRGFPIDSPIGKDATREVKGSLAVILQILSMPSADRLPPLPFSVLADGLEITARAVRATEFPKDSLVPVQLYTAIMGVINCLFSDSEGNVHPIARNEDWSMVLRAATECAKQPVNPNAAPIVVTINEPLPPTTNLDRNIDKLNSMLKTLLLRLEALASVKKSVEFIPRQTIIKFFARVHHILPDSGARIILEYFNEFRCCSPSDSEWEENITLVLESFFMDRTRSSEIRLMALRTITEANDMNGLITDEAAANFMPKMTRRILSTVVNEIEIDVLDAVMNLMMSIAATASMGLFNEIIQGLGDVFDNAAIAAEVYAKMAGAVGDKPKSAEGRVSSTSNVIIRGYVDLFLKLLDSDGAKCVKLFEILVDFAGNSDREPDARLTAMKLLFSLRADFANRIFVTHDLDCEYLASVLCRTKESQKAQKEKSMESANNKRQPPARLMRGVSFSGKDVHDRATPAGTTAPAPSPFDFHLWSYPDPEALTESRISRVLVSHIQGMDLVLVPDDNISDDEADNETEVEIEIDNNFVEAVAGKAGDNNAEAVDITVEDASTDGTDDSPKRLSMERWMEVVIDFIESREQNDSELYSFVLVHLPSQLTNHSLLCDSIDQIRKLRKILCSEILQGPNRARHMSIRTADVAICMYQSLTMVLSYHDYFSKVEEDEIVSAFIHGIGSWEGCAKPCIHALSICCYEIPQSTVRCINHMLPLMAKSITQPHVAMHILEFLCVLGRLPNIYINFREQDYNVVFGICFRYLQYVRDKRRTNSRSGAANDLYGRPSVTAASPEMASADDLPQYVYALAYHAITFWFLALKLPDRSRYVTWIAQNLFKDADGPNGPEEQAIVTMDFMQRMAYADLDESPVDPSFTAEKFGEIQKSNWLVGNSIVTIEQAVNTGWAQITKRQPTGTNAYVIRHPFTPPPAHQAMSAGDSQTKIMPAHFLLQFFATLPQPYESQWPVLVPDNDVSARAMASFDRNLSIDGHKIGVVYMGENQTDEREILANVSGSGDYVTFVNGLGTPTRLRGATFNTQGLDRRYDSDGKFAFCWRDRVTEIVYHVTTQMPTDLEADPHLINKKRHIGNDFVNIFWNDSGLPFNFNTIPSQFNYVNIVITPESRSSFVARREQTADNGEGAASDREAAPATNAPRSAHRMPFFRVKVMSKPGFPEISPAAETKMVSLRALPAFIRLLAMNASVFSLVWAHREAGEHVSSGGGNGAGEYGVEFS</sequence>
<dbReference type="InterPro" id="IPR024584">
    <property type="entry name" value="Tuberin_N"/>
</dbReference>
<dbReference type="SUPFAM" id="SSF111347">
    <property type="entry name" value="Rap/Ran-GAP"/>
    <property type="match status" value="1"/>
</dbReference>
<feature type="region of interest" description="Disordered" evidence="2">
    <location>
        <begin position="788"/>
        <end position="813"/>
    </location>
</feature>
<accession>A0A0F4ZCA5</accession>
<dbReference type="Pfam" id="PF03542">
    <property type="entry name" value="Tuberin"/>
    <property type="match status" value="1"/>
</dbReference>
<dbReference type="InterPro" id="IPR018515">
    <property type="entry name" value="Tuberin-type_domain"/>
</dbReference>
<dbReference type="Pfam" id="PF11864">
    <property type="entry name" value="DUF3384"/>
    <property type="match status" value="1"/>
</dbReference>
<dbReference type="Gene3D" id="3.40.50.11210">
    <property type="entry name" value="Rap/Ran-GAP"/>
    <property type="match status" value="1"/>
</dbReference>
<feature type="domain" description="Rap-GAP" evidence="3">
    <location>
        <begin position="1334"/>
        <end position="1557"/>
    </location>
</feature>
<protein>
    <recommendedName>
        <fullName evidence="3">Rap-GAP domain-containing protein</fullName>
    </recommendedName>
</protein>
<dbReference type="GO" id="GO:0032007">
    <property type="term" value="P:negative regulation of TOR signaling"/>
    <property type="evidence" value="ECO:0007669"/>
    <property type="project" value="TreeGrafter"/>
</dbReference>
<dbReference type="InterPro" id="IPR016024">
    <property type="entry name" value="ARM-type_fold"/>
</dbReference>
<evidence type="ECO:0000313" key="4">
    <source>
        <dbReference type="EMBL" id="KKA27870.1"/>
    </source>
</evidence>
<dbReference type="Pfam" id="PF02145">
    <property type="entry name" value="Rap_GAP"/>
    <property type="match status" value="1"/>
</dbReference>
<dbReference type="Proteomes" id="UP000033483">
    <property type="component" value="Unassembled WGS sequence"/>
</dbReference>
<dbReference type="InterPro" id="IPR000331">
    <property type="entry name" value="Rap/Ran_GAP_dom"/>
</dbReference>
<feature type="region of interest" description="Disordered" evidence="2">
    <location>
        <begin position="1484"/>
        <end position="1509"/>
    </location>
</feature>
<evidence type="ECO:0000256" key="1">
    <source>
        <dbReference type="ARBA" id="ARBA00022468"/>
    </source>
</evidence>
<dbReference type="GO" id="GO:0051056">
    <property type="term" value="P:regulation of small GTPase mediated signal transduction"/>
    <property type="evidence" value="ECO:0007669"/>
    <property type="project" value="InterPro"/>
</dbReference>
<dbReference type="GO" id="GO:0005634">
    <property type="term" value="C:nucleus"/>
    <property type="evidence" value="ECO:0007669"/>
    <property type="project" value="InterPro"/>
</dbReference>
<keyword evidence="5" id="KW-1185">Reference proteome</keyword>
<keyword evidence="1" id="KW-0343">GTPase activation</keyword>
<dbReference type="OrthoDB" id="19311at2759"/>
<feature type="compositionally biased region" description="Low complexity" evidence="2">
    <location>
        <begin position="57"/>
        <end position="84"/>
    </location>
</feature>
<dbReference type="InterPro" id="IPR027107">
    <property type="entry name" value="Tuberin/Ral-act_asu"/>
</dbReference>
<dbReference type="GO" id="GO:0005096">
    <property type="term" value="F:GTPase activator activity"/>
    <property type="evidence" value="ECO:0007669"/>
    <property type="project" value="UniProtKB-KW"/>
</dbReference>
<dbReference type="PROSITE" id="PS50085">
    <property type="entry name" value="RAPGAP"/>
    <property type="match status" value="1"/>
</dbReference>
<dbReference type="PANTHER" id="PTHR10063">
    <property type="entry name" value="TUBERIN"/>
    <property type="match status" value="1"/>
</dbReference>
<name>A0A0F4ZCA5_9PEZI</name>
<dbReference type="InterPro" id="IPR035974">
    <property type="entry name" value="Rap/Ran-GAP_sf"/>
</dbReference>
<feature type="region of interest" description="Disordered" evidence="2">
    <location>
        <begin position="57"/>
        <end position="99"/>
    </location>
</feature>
<feature type="compositionally biased region" description="Pro residues" evidence="2">
    <location>
        <begin position="24"/>
        <end position="33"/>
    </location>
</feature>
<dbReference type="GO" id="GO:0033596">
    <property type="term" value="C:TSC1-TSC2 complex"/>
    <property type="evidence" value="ECO:0007669"/>
    <property type="project" value="TreeGrafter"/>
</dbReference>
<proteinExistence type="predicted"/>
<reference evidence="4 5" key="1">
    <citation type="submission" date="2015-03" db="EMBL/GenBank/DDBJ databases">
        <authorList>
            <person name="Radwan O."/>
            <person name="Al-Naeli F.A."/>
            <person name="Rendon G.A."/>
            <person name="Fields C."/>
        </authorList>
    </citation>
    <scope>NUCLEOTIDE SEQUENCE [LARGE SCALE GENOMIC DNA]</scope>
    <source>
        <strain evidence="4">CR-DP1</strain>
    </source>
</reference>
<dbReference type="SUPFAM" id="SSF48371">
    <property type="entry name" value="ARM repeat"/>
    <property type="match status" value="1"/>
</dbReference>
<organism evidence="4 5">
    <name type="scientific">Thielaviopsis punctulata</name>
    <dbReference type="NCBI Taxonomy" id="72032"/>
    <lineage>
        <taxon>Eukaryota</taxon>
        <taxon>Fungi</taxon>
        <taxon>Dikarya</taxon>
        <taxon>Ascomycota</taxon>
        <taxon>Pezizomycotina</taxon>
        <taxon>Sordariomycetes</taxon>
        <taxon>Hypocreomycetidae</taxon>
        <taxon>Microascales</taxon>
        <taxon>Ceratocystidaceae</taxon>
        <taxon>Thielaviopsis</taxon>
    </lineage>
</organism>
<gene>
    <name evidence="4" type="ORF">TD95_003232</name>
</gene>